<evidence type="ECO:0000313" key="2">
    <source>
        <dbReference type="Proteomes" id="UP001218218"/>
    </source>
</evidence>
<name>A0AAD7F7Q4_9AGAR</name>
<evidence type="ECO:0000313" key="1">
    <source>
        <dbReference type="EMBL" id="KAJ7368965.1"/>
    </source>
</evidence>
<comment type="caution">
    <text evidence="1">The sequence shown here is derived from an EMBL/GenBank/DDBJ whole genome shotgun (WGS) entry which is preliminary data.</text>
</comment>
<keyword evidence="2" id="KW-1185">Reference proteome</keyword>
<protein>
    <submittedName>
        <fullName evidence="1">Uncharacterized protein</fullName>
    </submittedName>
</protein>
<organism evidence="1 2">
    <name type="scientific">Mycena albidolilacea</name>
    <dbReference type="NCBI Taxonomy" id="1033008"/>
    <lineage>
        <taxon>Eukaryota</taxon>
        <taxon>Fungi</taxon>
        <taxon>Dikarya</taxon>
        <taxon>Basidiomycota</taxon>
        <taxon>Agaricomycotina</taxon>
        <taxon>Agaricomycetes</taxon>
        <taxon>Agaricomycetidae</taxon>
        <taxon>Agaricales</taxon>
        <taxon>Marasmiineae</taxon>
        <taxon>Mycenaceae</taxon>
        <taxon>Mycena</taxon>
    </lineage>
</organism>
<accession>A0AAD7F7Q4</accession>
<dbReference type="EMBL" id="JARIHO010000001">
    <property type="protein sequence ID" value="KAJ7368965.1"/>
    <property type="molecule type" value="Genomic_DNA"/>
</dbReference>
<proteinExistence type="predicted"/>
<reference evidence="1" key="1">
    <citation type="submission" date="2023-03" db="EMBL/GenBank/DDBJ databases">
        <title>Massive genome expansion in bonnet fungi (Mycena s.s.) driven by repeated elements and novel gene families across ecological guilds.</title>
        <authorList>
            <consortium name="Lawrence Berkeley National Laboratory"/>
            <person name="Harder C.B."/>
            <person name="Miyauchi S."/>
            <person name="Viragh M."/>
            <person name="Kuo A."/>
            <person name="Thoen E."/>
            <person name="Andreopoulos B."/>
            <person name="Lu D."/>
            <person name="Skrede I."/>
            <person name="Drula E."/>
            <person name="Henrissat B."/>
            <person name="Morin E."/>
            <person name="Kohler A."/>
            <person name="Barry K."/>
            <person name="LaButti K."/>
            <person name="Morin E."/>
            <person name="Salamov A."/>
            <person name="Lipzen A."/>
            <person name="Mereny Z."/>
            <person name="Hegedus B."/>
            <person name="Baldrian P."/>
            <person name="Stursova M."/>
            <person name="Weitz H."/>
            <person name="Taylor A."/>
            <person name="Grigoriev I.V."/>
            <person name="Nagy L.G."/>
            <person name="Martin F."/>
            <person name="Kauserud H."/>
        </authorList>
    </citation>
    <scope>NUCLEOTIDE SEQUENCE</scope>
    <source>
        <strain evidence="1">CBHHK002</strain>
    </source>
</reference>
<dbReference type="AlphaFoldDB" id="A0AAD7F7Q4"/>
<dbReference type="Proteomes" id="UP001218218">
    <property type="component" value="Unassembled WGS sequence"/>
</dbReference>
<sequence length="343" mass="37754">MSTSTPSYLLAVPPEIWALIAPWPAVGQLLASPLSPMNSTRDLVKTLCEPPSALKFNPHPRQLIQYLCLPGSRYRPADCFDALRNLVEMSPSTGQFSGELVRGAALRALEWKVPTTTDELVDLLCTPGYFPDLKDLSVEYGLDARVDCFRVLDLEKLECKLNFSGAGYEEWQPSWAKTRTGVSALVITPPPTAELTSRTLSIGNRHSRFYSPLSPHAFADVISLDAHADGDTSLYPQTFYPDSLSCLVAAFPNLTRLDAYNIYAYAYCNPSTVQIPPGLCDASGSSIPVRVQVHPGYEDYERRATEQCPPENFAAEIDDGLRLLPVLSSVHIVLWATDSLART</sequence>
<gene>
    <name evidence="1" type="ORF">DFH08DRAFT_1071546</name>
</gene>